<evidence type="ECO:0000256" key="1">
    <source>
        <dbReference type="SAM" id="MobiDB-lite"/>
    </source>
</evidence>
<feature type="compositionally biased region" description="Polar residues" evidence="1">
    <location>
        <begin position="224"/>
        <end position="254"/>
    </location>
</feature>
<dbReference type="AlphaFoldDB" id="A0ABD3NU50"/>
<reference evidence="2 3" key="1">
    <citation type="submission" date="2024-10" db="EMBL/GenBank/DDBJ databases">
        <title>Updated reference genomes for cyclostephanoid diatoms.</title>
        <authorList>
            <person name="Roberts W.R."/>
            <person name="Alverson A.J."/>
        </authorList>
    </citation>
    <scope>NUCLEOTIDE SEQUENCE [LARGE SCALE GENOMIC DNA]</scope>
    <source>
        <strain evidence="2 3">AJA010-31</strain>
    </source>
</reference>
<feature type="compositionally biased region" description="Polar residues" evidence="1">
    <location>
        <begin position="412"/>
        <end position="422"/>
    </location>
</feature>
<feature type="compositionally biased region" description="Basic residues" evidence="1">
    <location>
        <begin position="397"/>
        <end position="409"/>
    </location>
</feature>
<accession>A0ABD3NU50</accession>
<feature type="region of interest" description="Disordered" evidence="1">
    <location>
        <begin position="1"/>
        <end position="34"/>
    </location>
</feature>
<dbReference type="EMBL" id="JALLPJ020000961">
    <property type="protein sequence ID" value="KAL3778983.1"/>
    <property type="molecule type" value="Genomic_DNA"/>
</dbReference>
<dbReference type="Proteomes" id="UP001530400">
    <property type="component" value="Unassembled WGS sequence"/>
</dbReference>
<keyword evidence="3" id="KW-1185">Reference proteome</keyword>
<protein>
    <recommendedName>
        <fullName evidence="4">Tudor domain-containing protein</fullName>
    </recommendedName>
</protein>
<feature type="region of interest" description="Disordered" evidence="1">
    <location>
        <begin position="224"/>
        <end position="262"/>
    </location>
</feature>
<evidence type="ECO:0000313" key="3">
    <source>
        <dbReference type="Proteomes" id="UP001530400"/>
    </source>
</evidence>
<feature type="region of interest" description="Disordered" evidence="1">
    <location>
        <begin position="382"/>
        <end position="439"/>
    </location>
</feature>
<gene>
    <name evidence="2" type="ORF">ACHAWO_009180</name>
</gene>
<comment type="caution">
    <text evidence="2">The sequence shown here is derived from an EMBL/GenBank/DDBJ whole genome shotgun (WGS) entry which is preliminary data.</text>
</comment>
<organism evidence="2 3">
    <name type="scientific">Cyclotella atomus</name>
    <dbReference type="NCBI Taxonomy" id="382360"/>
    <lineage>
        <taxon>Eukaryota</taxon>
        <taxon>Sar</taxon>
        <taxon>Stramenopiles</taxon>
        <taxon>Ochrophyta</taxon>
        <taxon>Bacillariophyta</taxon>
        <taxon>Coscinodiscophyceae</taxon>
        <taxon>Thalassiosirophycidae</taxon>
        <taxon>Stephanodiscales</taxon>
        <taxon>Stephanodiscaceae</taxon>
        <taxon>Cyclotella</taxon>
    </lineage>
</organism>
<dbReference type="CDD" id="cd04508">
    <property type="entry name" value="Tudor_SF"/>
    <property type="match status" value="1"/>
</dbReference>
<evidence type="ECO:0000313" key="2">
    <source>
        <dbReference type="EMBL" id="KAL3778983.1"/>
    </source>
</evidence>
<evidence type="ECO:0008006" key="4">
    <source>
        <dbReference type="Google" id="ProtNLM"/>
    </source>
</evidence>
<sequence length="798" mass="87458">MEQANHQPLCSPMPPTSDEAMTPPTEGVPNASPPKKHLTLSLTAQRYKSIMQAHFRLFGPDRFLGGSDLEAEIATRLFHSLKSSEAGSVVFVKLPRGGKIPGYEVDDDTALKKIRQDLNRRKETYPGWRNEKGLDDSSLLVVTREEFKELKKHYAQGDVLEGEAFDMTVDTTMIECTSSVGLEVLDRLNHAERENQSKSPASGDGTGNANRVESNEQVLLIVHDQSSTVPSSKSVAVTTPSAKTSDAENASPNAEVSKLPMNVPSNGCSSKKTHFPLEAMLAESSTKIRVRVNLPKKARRVPPSKEFTPKAIKNYSRKTPGRPRTKFVTPSASASNDKFLCTSHIKRAAFQHACSGIKSSYVIEGEVDIFDEANLERGAGLSETLTGQSSNEEVKPPKIRGPGRPRKHPISSDVNQTVATSLDRTDETGRPKKKRRYMRKKTKLSIESSLESDGHSIPKAIDADPAEVPFSVGDRVEALYKGTGADYYKGVIKAVHPENFFDLDYDDGDTEERLSGDYIRRLPMDTDGSSLKSDGALLGHQVAVSPETAGDNDTVANPILFEHPLDNIVYANADSMYDALWLSKSDMFAVVDKDVIVPASIDNGWTRPEPVAQISTGNSQTPVCTERNTIMLAQNVELRTNYFSPIRLPQSSSEHERSVCTDYSNAIPIDFSTSIDVAPTSTGDSRTPVRTKRLSFMPTTNVELQTNYFSPFRPVQPSSDHEPFAPIGHSVEEVNAIPMDFATPSKEQCDASMVEFSWRSTASYHPGDEIVTADLPSLDVDSLVIHPSENTGEVGTTP</sequence>
<proteinExistence type="predicted"/>
<dbReference type="Gene3D" id="2.30.30.140">
    <property type="match status" value="1"/>
</dbReference>
<name>A0ABD3NU50_9STRA</name>